<dbReference type="NCBIfam" id="TIGR01552">
    <property type="entry name" value="phd_fam"/>
    <property type="match status" value="1"/>
</dbReference>
<name>A0ABS9DXM6_9PROT</name>
<dbReference type="PANTHER" id="PTHR35377:SF8">
    <property type="entry name" value="ANTITOXIN VAPB22"/>
    <property type="match status" value="1"/>
</dbReference>
<evidence type="ECO:0000256" key="2">
    <source>
        <dbReference type="RuleBase" id="RU362080"/>
    </source>
</evidence>
<dbReference type="InterPro" id="IPR006442">
    <property type="entry name" value="Antitoxin_Phd/YefM"/>
</dbReference>
<dbReference type="RefSeq" id="WP_235704170.1">
    <property type="nucleotide sequence ID" value="NZ_JAKGBZ010000015.1"/>
</dbReference>
<comment type="caution">
    <text evidence="3">The sequence shown here is derived from an EMBL/GenBank/DDBJ whole genome shotgun (WGS) entry which is preliminary data.</text>
</comment>
<organism evidence="3 4">
    <name type="scientific">Acidiphilium iwatense</name>
    <dbReference type="NCBI Taxonomy" id="768198"/>
    <lineage>
        <taxon>Bacteria</taxon>
        <taxon>Pseudomonadati</taxon>
        <taxon>Pseudomonadota</taxon>
        <taxon>Alphaproteobacteria</taxon>
        <taxon>Acetobacterales</taxon>
        <taxon>Acidocellaceae</taxon>
        <taxon>Acidiphilium</taxon>
    </lineage>
</organism>
<comment type="similarity">
    <text evidence="1 2">Belongs to the phD/YefM antitoxin family.</text>
</comment>
<evidence type="ECO:0000313" key="4">
    <source>
        <dbReference type="Proteomes" id="UP001521209"/>
    </source>
</evidence>
<dbReference type="Gene3D" id="3.40.1620.10">
    <property type="entry name" value="YefM-like domain"/>
    <property type="match status" value="1"/>
</dbReference>
<dbReference type="PANTHER" id="PTHR35377">
    <property type="entry name" value="ANTITOXIN VAPB49-RELATED-RELATED"/>
    <property type="match status" value="1"/>
</dbReference>
<proteinExistence type="inferred from homology"/>
<dbReference type="Proteomes" id="UP001521209">
    <property type="component" value="Unassembled WGS sequence"/>
</dbReference>
<accession>A0ABS9DXM6</accession>
<dbReference type="InterPro" id="IPR051416">
    <property type="entry name" value="phD-YefM_TA_antitoxins"/>
</dbReference>
<reference evidence="3 4" key="1">
    <citation type="submission" date="2022-01" db="EMBL/GenBank/DDBJ databases">
        <authorList>
            <person name="Won M."/>
            <person name="Kim S.-J."/>
            <person name="Kwon S.-W."/>
        </authorList>
    </citation>
    <scope>NUCLEOTIDE SEQUENCE [LARGE SCALE GENOMIC DNA]</scope>
    <source>
        <strain evidence="3 4">KCTC 23505</strain>
    </source>
</reference>
<keyword evidence="4" id="KW-1185">Reference proteome</keyword>
<evidence type="ECO:0000313" key="3">
    <source>
        <dbReference type="EMBL" id="MCF3946940.1"/>
    </source>
</evidence>
<gene>
    <name evidence="3" type="ORF">L2A60_09635</name>
</gene>
<sequence>MHSVGVFEAKNRLTSLLDEVENGGEILITRRGKPVARLVAAEAGFDRAKARRVADRLREASKGVVLAGLSIRELIGEGRRIDSHLVPSG</sequence>
<dbReference type="Pfam" id="PF02604">
    <property type="entry name" value="PhdYeFM_antitox"/>
    <property type="match status" value="1"/>
</dbReference>
<dbReference type="InterPro" id="IPR036165">
    <property type="entry name" value="YefM-like_sf"/>
</dbReference>
<dbReference type="EMBL" id="JAKGBZ010000015">
    <property type="protein sequence ID" value="MCF3946940.1"/>
    <property type="molecule type" value="Genomic_DNA"/>
</dbReference>
<comment type="function">
    <text evidence="2">Antitoxin component of a type II toxin-antitoxin (TA) system.</text>
</comment>
<evidence type="ECO:0000256" key="1">
    <source>
        <dbReference type="ARBA" id="ARBA00009981"/>
    </source>
</evidence>
<protein>
    <recommendedName>
        <fullName evidence="2">Antitoxin</fullName>
    </recommendedName>
</protein>
<dbReference type="SUPFAM" id="SSF143120">
    <property type="entry name" value="YefM-like"/>
    <property type="match status" value="1"/>
</dbReference>